<dbReference type="EMBL" id="JACOZA010000076">
    <property type="protein sequence ID" value="MBI2097063.1"/>
    <property type="molecule type" value="Genomic_DNA"/>
</dbReference>
<dbReference type="AlphaFoldDB" id="A0A931SE71"/>
<sequence>MKSSVVTIPKKVSGGEELVVVRKDDFEAFRNWRKEVENALAKVQRGRREYRLRKARVVASPRELL</sequence>
<name>A0A931SE71_9BACT</name>
<protein>
    <submittedName>
        <fullName evidence="1">Uncharacterized protein</fullName>
    </submittedName>
</protein>
<gene>
    <name evidence="1" type="ORF">HYT40_02865</name>
</gene>
<reference evidence="1" key="1">
    <citation type="submission" date="2020-07" db="EMBL/GenBank/DDBJ databases">
        <title>Huge and variable diversity of episymbiotic CPR bacteria and DPANN archaea in groundwater ecosystems.</title>
        <authorList>
            <person name="He C.Y."/>
            <person name="Keren R."/>
            <person name="Whittaker M."/>
            <person name="Farag I.F."/>
            <person name="Doudna J."/>
            <person name="Cate J.H.D."/>
            <person name="Banfield J.F."/>
        </authorList>
    </citation>
    <scope>NUCLEOTIDE SEQUENCE</scope>
    <source>
        <strain evidence="1">NC_groundwater_193_Ag_S-0.1um_51_7</strain>
    </source>
</reference>
<comment type="caution">
    <text evidence="1">The sequence shown here is derived from an EMBL/GenBank/DDBJ whole genome shotgun (WGS) entry which is preliminary data.</text>
</comment>
<accession>A0A931SE71</accession>
<dbReference type="Proteomes" id="UP000724148">
    <property type="component" value="Unassembled WGS sequence"/>
</dbReference>
<organism evidence="1 2">
    <name type="scientific">Candidatus Sungiibacteriota bacterium</name>
    <dbReference type="NCBI Taxonomy" id="2750080"/>
    <lineage>
        <taxon>Bacteria</taxon>
        <taxon>Candidatus Sungiibacteriota</taxon>
    </lineage>
</organism>
<proteinExistence type="predicted"/>
<evidence type="ECO:0000313" key="2">
    <source>
        <dbReference type="Proteomes" id="UP000724148"/>
    </source>
</evidence>
<evidence type="ECO:0000313" key="1">
    <source>
        <dbReference type="EMBL" id="MBI2097063.1"/>
    </source>
</evidence>